<gene>
    <name evidence="8" type="primary">LOC110787307</name>
</gene>
<reference evidence="7" key="1">
    <citation type="journal article" date="2021" name="Nat. Commun.">
        <title>Genomic analyses provide insights into spinach domestication and the genetic basis of agronomic traits.</title>
        <authorList>
            <person name="Cai X."/>
            <person name="Sun X."/>
            <person name="Xu C."/>
            <person name="Sun H."/>
            <person name="Wang X."/>
            <person name="Ge C."/>
            <person name="Zhang Z."/>
            <person name="Wang Q."/>
            <person name="Fei Z."/>
            <person name="Jiao C."/>
            <person name="Wang Q."/>
        </authorList>
    </citation>
    <scope>NUCLEOTIDE SEQUENCE [LARGE SCALE GENOMIC DNA]</scope>
    <source>
        <strain evidence="7">cv. Varoflay</strain>
    </source>
</reference>
<protein>
    <recommendedName>
        <fullName evidence="2">adenylate kinase</fullName>
        <ecNumber evidence="2">2.7.4.3</ecNumber>
    </recommendedName>
    <alternativeName>
        <fullName evidence="6">ATP:AMP phosphotransferase</fullName>
    </alternativeName>
</protein>
<dbReference type="GeneID" id="110787307"/>
<dbReference type="AlphaFoldDB" id="A0A9R0JV20"/>
<dbReference type="Gene3D" id="3.40.50.300">
    <property type="entry name" value="P-loop containing nucleotide triphosphate hydrolases"/>
    <property type="match status" value="1"/>
</dbReference>
<evidence type="ECO:0000256" key="2">
    <source>
        <dbReference type="ARBA" id="ARBA00012955"/>
    </source>
</evidence>
<dbReference type="GO" id="GO:0005737">
    <property type="term" value="C:cytoplasm"/>
    <property type="evidence" value="ECO:0000318"/>
    <property type="project" value="GO_Central"/>
</dbReference>
<dbReference type="PANTHER" id="PTHR23359">
    <property type="entry name" value="NUCLEOTIDE KINASE"/>
    <property type="match status" value="1"/>
</dbReference>
<proteinExistence type="inferred from homology"/>
<evidence type="ECO:0000256" key="5">
    <source>
        <dbReference type="ARBA" id="ARBA00022777"/>
    </source>
</evidence>
<dbReference type="KEGG" id="soe:110787307"/>
<dbReference type="CDD" id="cd01428">
    <property type="entry name" value="ADK"/>
    <property type="match status" value="1"/>
</dbReference>
<dbReference type="EC" id="2.7.4.3" evidence="2"/>
<comment type="similarity">
    <text evidence="1">Belongs to the adenylate kinase family.</text>
</comment>
<sequence>MAVLSRISVTSPSLRHLLHLSPPLFQLATIRTYRITAAATAAQLQFDYDDDFGRTPPSPTPATAVDTDVSRPFRGVHWVFIGNPHAKKHIYADMIAKLLQVPRISISTLLRQDLNPHSPLYKQIAEAVNCGKLVPESVIFGLLLKRLEDGHDRGEDGFILDCVPRTRLQAEILDQLVDIDLVVNFRCSENHFQATGSPATSLDRTKSSFSKLNKTAEDSQTKVSAFYREQMQYLEDYYQSQKKLIDFQVGNASGETWKGLLAALHLQHTNAVHSSRTLTMGFRVP</sequence>
<evidence type="ECO:0000256" key="6">
    <source>
        <dbReference type="ARBA" id="ARBA00031517"/>
    </source>
</evidence>
<dbReference type="OrthoDB" id="439792at2759"/>
<dbReference type="InterPro" id="IPR027417">
    <property type="entry name" value="P-loop_NTPase"/>
</dbReference>
<dbReference type="InterPro" id="IPR000850">
    <property type="entry name" value="Adenylat/UMP-CMP_kin"/>
</dbReference>
<dbReference type="SUPFAM" id="SSF52540">
    <property type="entry name" value="P-loop containing nucleoside triphosphate hydrolases"/>
    <property type="match status" value="1"/>
</dbReference>
<name>A0A9R0JV20_SPIOL</name>
<keyword evidence="7" id="KW-1185">Reference proteome</keyword>
<accession>A0A9R0JV20</accession>
<organism evidence="7 8">
    <name type="scientific">Spinacia oleracea</name>
    <name type="common">Spinach</name>
    <dbReference type="NCBI Taxonomy" id="3562"/>
    <lineage>
        <taxon>Eukaryota</taxon>
        <taxon>Viridiplantae</taxon>
        <taxon>Streptophyta</taxon>
        <taxon>Embryophyta</taxon>
        <taxon>Tracheophyta</taxon>
        <taxon>Spermatophyta</taxon>
        <taxon>Magnoliopsida</taxon>
        <taxon>eudicotyledons</taxon>
        <taxon>Gunneridae</taxon>
        <taxon>Pentapetalae</taxon>
        <taxon>Caryophyllales</taxon>
        <taxon>Chenopodiaceae</taxon>
        <taxon>Chenopodioideae</taxon>
        <taxon>Anserineae</taxon>
        <taxon>Spinacia</taxon>
    </lineage>
</organism>
<evidence type="ECO:0000256" key="4">
    <source>
        <dbReference type="ARBA" id="ARBA00022741"/>
    </source>
</evidence>
<keyword evidence="4" id="KW-0547">Nucleotide-binding</keyword>
<reference evidence="8" key="2">
    <citation type="submission" date="2025-08" db="UniProtKB">
        <authorList>
            <consortium name="RefSeq"/>
        </authorList>
    </citation>
    <scope>IDENTIFICATION</scope>
    <source>
        <tissue evidence="8">Leaf</tissue>
    </source>
</reference>
<evidence type="ECO:0000256" key="1">
    <source>
        <dbReference type="ARBA" id="ARBA00007220"/>
    </source>
</evidence>
<dbReference type="GO" id="GO:0005524">
    <property type="term" value="F:ATP binding"/>
    <property type="evidence" value="ECO:0007669"/>
    <property type="project" value="InterPro"/>
</dbReference>
<dbReference type="GO" id="GO:0005739">
    <property type="term" value="C:mitochondrion"/>
    <property type="evidence" value="ECO:0000318"/>
    <property type="project" value="GO_Central"/>
</dbReference>
<dbReference type="RefSeq" id="XP_021847613.1">
    <property type="nucleotide sequence ID" value="XM_021991921.2"/>
</dbReference>
<evidence type="ECO:0000313" key="7">
    <source>
        <dbReference type="Proteomes" id="UP000813463"/>
    </source>
</evidence>
<keyword evidence="3" id="KW-0808">Transferase</keyword>
<keyword evidence="5 8" id="KW-0418">Kinase</keyword>
<dbReference type="GO" id="GO:0004017">
    <property type="term" value="F:AMP kinase activity"/>
    <property type="evidence" value="ECO:0000318"/>
    <property type="project" value="GO_Central"/>
</dbReference>
<evidence type="ECO:0000313" key="8">
    <source>
        <dbReference type="RefSeq" id="XP_021847613.1"/>
    </source>
</evidence>
<evidence type="ECO:0000256" key="3">
    <source>
        <dbReference type="ARBA" id="ARBA00022679"/>
    </source>
</evidence>
<dbReference type="Proteomes" id="UP000813463">
    <property type="component" value="Chromosome 5"/>
</dbReference>
<dbReference type="Pfam" id="PF00406">
    <property type="entry name" value="ADK"/>
    <property type="match status" value="1"/>
</dbReference>